<comment type="similarity">
    <text evidence="1">In the N-terminal section; belongs to the CRISPR-associated nuclease Cas3-HD family.</text>
</comment>
<dbReference type="InterPro" id="IPR006474">
    <property type="entry name" value="Helicase_Cas3_CRISPR-ass_core"/>
</dbReference>
<keyword evidence="8" id="KW-0067">ATP-binding</keyword>
<dbReference type="InterPro" id="IPR011545">
    <property type="entry name" value="DEAD/DEAH_box_helicase_dom"/>
</dbReference>
<evidence type="ECO:0000256" key="5">
    <source>
        <dbReference type="ARBA" id="ARBA00022741"/>
    </source>
</evidence>
<keyword evidence="3" id="KW-0540">Nuclease</keyword>
<organism evidence="11 12">
    <name type="scientific">Bombella pluederhausensis</name>
    <dbReference type="NCBI Taxonomy" id="2967336"/>
    <lineage>
        <taxon>Bacteria</taxon>
        <taxon>Pseudomonadati</taxon>
        <taxon>Pseudomonadota</taxon>
        <taxon>Alphaproteobacteria</taxon>
        <taxon>Acetobacterales</taxon>
        <taxon>Acetobacteraceae</taxon>
        <taxon>Bombella</taxon>
    </lineage>
</organism>
<dbReference type="RefSeq" id="WP_266117207.1">
    <property type="nucleotide sequence ID" value="NZ_JANIDY010000004.1"/>
</dbReference>
<evidence type="ECO:0000256" key="4">
    <source>
        <dbReference type="ARBA" id="ARBA00022723"/>
    </source>
</evidence>
<dbReference type="InterPro" id="IPR050547">
    <property type="entry name" value="DEAD_box_RNA_helicases"/>
</dbReference>
<dbReference type="SMART" id="SM00490">
    <property type="entry name" value="HELICc"/>
    <property type="match status" value="1"/>
</dbReference>
<dbReference type="EMBL" id="JANIDY010000004">
    <property type="protein sequence ID" value="MCX5618697.1"/>
    <property type="molecule type" value="Genomic_DNA"/>
</dbReference>
<feature type="domain" description="HD Cas3-type" evidence="10">
    <location>
        <begin position="47"/>
        <end position="217"/>
    </location>
</feature>
<keyword evidence="5" id="KW-0547">Nucleotide-binding</keyword>
<evidence type="ECO:0000256" key="9">
    <source>
        <dbReference type="ARBA" id="ARBA00023118"/>
    </source>
</evidence>
<dbReference type="SUPFAM" id="SSF52540">
    <property type="entry name" value="P-loop containing nucleoside triphosphate hydrolases"/>
    <property type="match status" value="1"/>
</dbReference>
<evidence type="ECO:0000259" key="10">
    <source>
        <dbReference type="PROSITE" id="PS51643"/>
    </source>
</evidence>
<keyword evidence="12" id="KW-1185">Reference proteome</keyword>
<dbReference type="InterPro" id="IPR001650">
    <property type="entry name" value="Helicase_C-like"/>
</dbReference>
<accession>A0ABT3WHZ3</accession>
<dbReference type="Gene3D" id="3.40.50.300">
    <property type="entry name" value="P-loop containing nucleotide triphosphate hydrolases"/>
    <property type="match status" value="2"/>
</dbReference>
<dbReference type="CDD" id="cd09641">
    <property type="entry name" value="Cas3''_I"/>
    <property type="match status" value="1"/>
</dbReference>
<dbReference type="InterPro" id="IPR027417">
    <property type="entry name" value="P-loop_NTPase"/>
</dbReference>
<evidence type="ECO:0000256" key="1">
    <source>
        <dbReference type="ARBA" id="ARBA00006847"/>
    </source>
</evidence>
<dbReference type="InterPro" id="IPR006483">
    <property type="entry name" value="CRISPR-assoc_Cas3_HD"/>
</dbReference>
<reference evidence="11" key="1">
    <citation type="submission" date="2022-07" db="EMBL/GenBank/DDBJ databases">
        <title>Bombella genomes.</title>
        <authorList>
            <person name="Harer L."/>
            <person name="Styblova S."/>
            <person name="Ehrmann M."/>
        </authorList>
    </citation>
    <scope>NUCLEOTIDE SEQUENCE</scope>
    <source>
        <strain evidence="11">TMW 2.2543</strain>
    </source>
</reference>
<dbReference type="PANTHER" id="PTHR47963">
    <property type="entry name" value="DEAD-BOX ATP-DEPENDENT RNA HELICASE 47, MITOCHONDRIAL"/>
    <property type="match status" value="1"/>
</dbReference>
<dbReference type="PANTHER" id="PTHR47963:SF9">
    <property type="entry name" value="CRISPR-ASSOCIATED ENDONUCLEASE_HELICASE CAS3"/>
    <property type="match status" value="1"/>
</dbReference>
<dbReference type="Gene3D" id="1.10.3210.30">
    <property type="match status" value="1"/>
</dbReference>
<name>A0ABT3WHZ3_9PROT</name>
<keyword evidence="7" id="KW-0347">Helicase</keyword>
<evidence type="ECO:0000313" key="11">
    <source>
        <dbReference type="EMBL" id="MCX5618697.1"/>
    </source>
</evidence>
<evidence type="ECO:0000256" key="3">
    <source>
        <dbReference type="ARBA" id="ARBA00022722"/>
    </source>
</evidence>
<keyword evidence="9" id="KW-0051">Antiviral defense</keyword>
<sequence length="867" mass="95267">MKRQSSEIYFEKIKSTARLTPVEVSVIGRQDVMKEWLDWPAKSAHPPETIEHPAIYHMLDVAAVAEELITYFPWKSDLKQAFIALVGLHDLGKFSESFRRMLREGIAQDYPHWKLTEILLLEADEMLAAWFGGTAEVRRILYAATAGHHGRPPDTPLQRRGRYKCLQAIGEGQEAARRFLSILKEFWPEASLASLDEETARKFSWWLPGFCTAADWVGSNTKWFKPRKLDCNPAEYLEKTRLIARQAVCEAGLSGAGACSRRLFDFALRPLQTACEAISLPEGPTLVVLEAETGAGKTEAALLLAQRMALAGKGRGMFFALPTMATADAMFNRASQAVGKMFEKPSVTLAHGRAGLSVPFRDMVTAGSNTGKSGDADDVTSSEWLATDNRRALLADVGVGTIDQALLSVLPVRFQTLRHYGLSSKILVVDEVHEMGEPYIAEELINLLKMHRAMGGSAILLTATLPLAWRSRLLATYGGVSESSAYPAITVAGGDAITEFAVDDRPVKGSVKVERMISTEEAVQYLVQGARAGAACVWVRNAVDDAIAAVEALRAEGVETHLLHARFALCDRKKLENEVLERVGRKGKNRAGFVLVSTQIVEASLDLDFDVMVSDLAPIGSLIQRVGRLWRHMDLRPATERPVPAPILKVLSPDPTDVQDDHWLRNVLHKGAGVYALPDTWRTASVLFKRGQINAPEGLRDLIEAVHGEGAESLPSVLDEAEATGQGKNMAARALAGQNIVDIEASYRDAGNGADDVIYPTRLGDVTTILALARRTENGLIPWASSEDHGQDMPSLWALSEVSVRHSKLAKLDLPDQDSPEIRDVKKEWPKWKQRDVILCPVEDPGGEICEGLCYKKDRGLFFCSSL</sequence>
<evidence type="ECO:0000256" key="2">
    <source>
        <dbReference type="ARBA" id="ARBA00009046"/>
    </source>
</evidence>
<keyword evidence="6" id="KW-0378">Hydrolase</keyword>
<protein>
    <submittedName>
        <fullName evidence="11">CRISPR-associated helicase Cas3</fullName>
    </submittedName>
</protein>
<gene>
    <name evidence="11" type="primary">cas3</name>
    <name evidence="11" type="ORF">NQF86_08495</name>
</gene>
<evidence type="ECO:0000256" key="7">
    <source>
        <dbReference type="ARBA" id="ARBA00022806"/>
    </source>
</evidence>
<dbReference type="SMART" id="SM00487">
    <property type="entry name" value="DEXDc"/>
    <property type="match status" value="1"/>
</dbReference>
<dbReference type="Proteomes" id="UP001165576">
    <property type="component" value="Unassembled WGS sequence"/>
</dbReference>
<comment type="caution">
    <text evidence="11">The sequence shown here is derived from an EMBL/GenBank/DDBJ whole genome shotgun (WGS) entry which is preliminary data.</text>
</comment>
<evidence type="ECO:0000256" key="8">
    <source>
        <dbReference type="ARBA" id="ARBA00022840"/>
    </source>
</evidence>
<comment type="similarity">
    <text evidence="2">In the central section; belongs to the CRISPR-associated helicase Cas3 family.</text>
</comment>
<dbReference type="InterPro" id="IPR054712">
    <property type="entry name" value="Cas3-like_dom"/>
</dbReference>
<evidence type="ECO:0000256" key="6">
    <source>
        <dbReference type="ARBA" id="ARBA00022801"/>
    </source>
</evidence>
<dbReference type="NCBIfam" id="TIGR01587">
    <property type="entry name" value="cas3_core"/>
    <property type="match status" value="1"/>
</dbReference>
<dbReference type="Pfam" id="PF22590">
    <property type="entry name" value="Cas3-like_C_2"/>
    <property type="match status" value="1"/>
</dbReference>
<dbReference type="Pfam" id="PF00270">
    <property type="entry name" value="DEAD"/>
    <property type="match status" value="1"/>
</dbReference>
<dbReference type="Pfam" id="PF18019">
    <property type="entry name" value="Cas3_HD"/>
    <property type="match status" value="1"/>
</dbReference>
<dbReference type="NCBIfam" id="TIGR01596">
    <property type="entry name" value="cas3_HD"/>
    <property type="match status" value="1"/>
</dbReference>
<evidence type="ECO:0000313" key="12">
    <source>
        <dbReference type="Proteomes" id="UP001165576"/>
    </source>
</evidence>
<keyword evidence="4" id="KW-0479">Metal-binding</keyword>
<dbReference type="InterPro" id="IPR014001">
    <property type="entry name" value="Helicase_ATP-bd"/>
</dbReference>
<dbReference type="PROSITE" id="PS51643">
    <property type="entry name" value="HD_CAS3"/>
    <property type="match status" value="1"/>
</dbReference>
<proteinExistence type="inferred from homology"/>
<dbReference type="InterPro" id="IPR038257">
    <property type="entry name" value="CRISPR-assoc_Cas3_HD_sf"/>
</dbReference>